<dbReference type="NCBIfam" id="TIGR00756">
    <property type="entry name" value="PPR"/>
    <property type="match status" value="1"/>
</dbReference>
<keyword evidence="3" id="KW-1185">Reference proteome</keyword>
<dbReference type="GO" id="GO:0007005">
    <property type="term" value="P:mitochondrion organization"/>
    <property type="evidence" value="ECO:0007669"/>
    <property type="project" value="TreeGrafter"/>
</dbReference>
<sequence>MLERTAGCLEPASLWRLLPASKKSLSRRRTLHPAFWNHATGALELSPLWAALVTSSDTQLEEIAPERRGSGSSRDKFLGILYPPGTTNFLRHYPGWVSDRQDCRRRARLAKLGQRSYSSSANDASTTVVVEPPEDGTEVRGIQGDIVGDGLLRNKLGLDEPYDCDEAWRKYLSLDETSQKLARNIMMEYFSLSRKKREAERIIDLFNGLDLENRDARAYHYAIRAHLKLQNQEGACQLYETVLSSLRLPVGSDELLAYLMKSASWETARDIWSSARQLLKQYPNRRFKIYAVLKQQPNYGDLLCQLAEHANNTMKDAAQDANEDPLGVLNFAKDLVERALMGGHSLSPTTLDTLLGYLHQWDALSPKALQRAVTKLFELDALPLAVQWYRKLNGEKDFSFTRTTLHTLLKFFCVNQHTRGMQQVLDDFFRYHGKPSLPAYKMCMTEFACQGDVETVHGLFDQLIDHHTSHEHPLNDPDYIAPILHVHSKRGEIAKVIKTFNEITEKHNLQPSILCWNILIGAYGRVHDVDTAFATFESVLSSSDLEPNDHTFATVMGIAVSRGDLERVAELHKLAADLNVKNNYAMVDCVVQAHIQNNDLSTAENVCEKAATLDLDGSPTRMWNYLIVAYALRRDLENANRIRRRMSELQIKDDQYTYGAIMQALSMVGQPDQAYRILKHSIPDAGFKVTNFHYAVLMGGYLAVGNVAKVFRLYDDCVGRNIPQSASTNLLLMKATVRPNSHLLEHNPEGGMFQRAIDMFLNMGTQTPQISEGPEKGTSSLPLDIAYPAALHSYLMYVAAQQGELQTARDLYERYKLVVPEDRRNDPPLQIISALMATKWQERDLGGVQECWELALARAQQAAVQPRHLPRSLSQSDNLASEDSGRIPYHRQLDLAKCVSWYLQSLGLQGNVDQMAVTIDDLLKIGFVLDNHNWNIYVKVLCSKSKAKLAFQVCEDRLMPGFTGWSHIRRQLPVRNRLPIEIRRLRKDPRYCRPAPSTILVLADVYLMIQDAAIESPASQYLLEEIRRSCPKTVSAMETMPRTNDPMEREILGEQ</sequence>
<dbReference type="Proteomes" id="UP000254866">
    <property type="component" value="Unassembled WGS sequence"/>
</dbReference>
<dbReference type="InterPro" id="IPR011990">
    <property type="entry name" value="TPR-like_helical_dom_sf"/>
</dbReference>
<dbReference type="SUPFAM" id="SSF48452">
    <property type="entry name" value="TPR-like"/>
    <property type="match status" value="1"/>
</dbReference>
<gene>
    <name evidence="2" type="ORF">BP5553_08003</name>
</gene>
<evidence type="ECO:0008006" key="4">
    <source>
        <dbReference type="Google" id="ProtNLM"/>
    </source>
</evidence>
<dbReference type="GO" id="GO:0006396">
    <property type="term" value="P:RNA processing"/>
    <property type="evidence" value="ECO:0007669"/>
    <property type="project" value="TreeGrafter"/>
</dbReference>
<evidence type="ECO:0000313" key="2">
    <source>
        <dbReference type="EMBL" id="RDL33635.1"/>
    </source>
</evidence>
<evidence type="ECO:0000313" key="3">
    <source>
        <dbReference type="Proteomes" id="UP000254866"/>
    </source>
</evidence>
<dbReference type="AlphaFoldDB" id="A0A370TFG0"/>
<dbReference type="Gene3D" id="1.25.40.10">
    <property type="entry name" value="Tetratricopeptide repeat domain"/>
    <property type="match status" value="2"/>
</dbReference>
<dbReference type="InterPro" id="IPR051114">
    <property type="entry name" value="Mito_RNA_Proc_CCM1"/>
</dbReference>
<dbReference type="OrthoDB" id="185373at2759"/>
<organism evidence="2 3">
    <name type="scientific">Venustampulla echinocandica</name>
    <dbReference type="NCBI Taxonomy" id="2656787"/>
    <lineage>
        <taxon>Eukaryota</taxon>
        <taxon>Fungi</taxon>
        <taxon>Dikarya</taxon>
        <taxon>Ascomycota</taxon>
        <taxon>Pezizomycotina</taxon>
        <taxon>Leotiomycetes</taxon>
        <taxon>Helotiales</taxon>
        <taxon>Pleuroascaceae</taxon>
        <taxon>Venustampulla</taxon>
    </lineage>
</organism>
<dbReference type="GO" id="GO:0003729">
    <property type="term" value="F:mRNA binding"/>
    <property type="evidence" value="ECO:0007669"/>
    <property type="project" value="TreeGrafter"/>
</dbReference>
<dbReference type="PANTHER" id="PTHR47934">
    <property type="entry name" value="PENTATRICOPEPTIDE REPEAT-CONTAINING PROTEIN PET309, MITOCHONDRIAL"/>
    <property type="match status" value="1"/>
</dbReference>
<dbReference type="InterPro" id="IPR002885">
    <property type="entry name" value="PPR_rpt"/>
</dbReference>
<dbReference type="GeneID" id="43600852"/>
<dbReference type="STRING" id="2656787.A0A370TFG0"/>
<proteinExistence type="predicted"/>
<evidence type="ECO:0000256" key="1">
    <source>
        <dbReference type="PROSITE-ProRule" id="PRU00708"/>
    </source>
</evidence>
<reference evidence="2 3" key="1">
    <citation type="journal article" date="2018" name="IMA Fungus">
        <title>IMA Genome-F 9: Draft genome sequence of Annulohypoxylon stygium, Aspergillus mulundensis, Berkeleyomyces basicola (syn. Thielaviopsis basicola), Ceratocystis smalleyi, two Cercospora beticola strains, Coleophoma cylindrospora, Fusarium fracticaudum, Phialophora cf. hyalina, and Morchella septimelata.</title>
        <authorList>
            <person name="Wingfield B.D."/>
            <person name="Bills G.F."/>
            <person name="Dong Y."/>
            <person name="Huang W."/>
            <person name="Nel W.J."/>
            <person name="Swalarsk-Parry B.S."/>
            <person name="Vaghefi N."/>
            <person name="Wilken P.M."/>
            <person name="An Z."/>
            <person name="de Beer Z.W."/>
            <person name="De Vos L."/>
            <person name="Chen L."/>
            <person name="Duong T.A."/>
            <person name="Gao Y."/>
            <person name="Hammerbacher A."/>
            <person name="Kikkert J.R."/>
            <person name="Li Y."/>
            <person name="Li H."/>
            <person name="Li K."/>
            <person name="Li Q."/>
            <person name="Liu X."/>
            <person name="Ma X."/>
            <person name="Naidoo K."/>
            <person name="Pethybridge S.J."/>
            <person name="Sun J."/>
            <person name="Steenkamp E.T."/>
            <person name="van der Nest M.A."/>
            <person name="van Wyk S."/>
            <person name="Wingfield M.J."/>
            <person name="Xiong C."/>
            <person name="Yue Q."/>
            <person name="Zhang X."/>
        </authorList>
    </citation>
    <scope>NUCLEOTIDE SEQUENCE [LARGE SCALE GENOMIC DNA]</scope>
    <source>
        <strain evidence="2 3">BP 5553</strain>
    </source>
</reference>
<comment type="caution">
    <text evidence="2">The sequence shown here is derived from an EMBL/GenBank/DDBJ whole genome shotgun (WGS) entry which is preliminary data.</text>
</comment>
<dbReference type="PROSITE" id="PS51375">
    <property type="entry name" value="PPR"/>
    <property type="match status" value="1"/>
</dbReference>
<dbReference type="PANTHER" id="PTHR47934:SF6">
    <property type="entry name" value="MITOCHONDRIAL GROUP I INTRON SPLICING FACTOR CCM1-RELATED"/>
    <property type="match status" value="1"/>
</dbReference>
<name>A0A370TFG0_9HELO</name>
<dbReference type="RefSeq" id="XP_031866917.1">
    <property type="nucleotide sequence ID" value="XM_032016626.1"/>
</dbReference>
<feature type="repeat" description="PPR" evidence="1">
    <location>
        <begin position="654"/>
        <end position="689"/>
    </location>
</feature>
<accession>A0A370TFG0</accession>
<dbReference type="Pfam" id="PF01535">
    <property type="entry name" value="PPR"/>
    <property type="match status" value="2"/>
</dbReference>
<dbReference type="EMBL" id="NPIC01000008">
    <property type="protein sequence ID" value="RDL33635.1"/>
    <property type="molecule type" value="Genomic_DNA"/>
</dbReference>
<protein>
    <recommendedName>
        <fullName evidence="4">TPR-like protein</fullName>
    </recommendedName>
</protein>
<dbReference type="GO" id="GO:0005739">
    <property type="term" value="C:mitochondrion"/>
    <property type="evidence" value="ECO:0007669"/>
    <property type="project" value="TreeGrafter"/>
</dbReference>